<dbReference type="AlphaFoldDB" id="A0A2T0RDX7"/>
<feature type="transmembrane region" description="Helical" evidence="7">
    <location>
        <begin position="160"/>
        <end position="193"/>
    </location>
</feature>
<keyword evidence="6 7" id="KW-0472">Membrane</keyword>
<dbReference type="OrthoDB" id="9790209at2"/>
<keyword evidence="5 7" id="KW-1133">Transmembrane helix</keyword>
<keyword evidence="2" id="KW-1003">Cell membrane</keyword>
<evidence type="ECO:0000256" key="7">
    <source>
        <dbReference type="RuleBase" id="RU369079"/>
    </source>
</evidence>
<evidence type="ECO:0000256" key="6">
    <source>
        <dbReference type="ARBA" id="ARBA00023136"/>
    </source>
</evidence>
<dbReference type="RefSeq" id="WP_106208549.1">
    <property type="nucleotide sequence ID" value="NZ_PVTD01000024.1"/>
</dbReference>
<reference evidence="9 10" key="1">
    <citation type="submission" date="2018-03" db="EMBL/GenBank/DDBJ databases">
        <title>Genomic Encyclopedia of Archaeal and Bacterial Type Strains, Phase II (KMG-II): from individual species to whole genera.</title>
        <authorList>
            <person name="Goeker M."/>
        </authorList>
    </citation>
    <scope>NUCLEOTIDE SEQUENCE [LARGE SCALE GENOMIC DNA]</scope>
    <source>
        <strain evidence="9 10">DSM 29328</strain>
    </source>
</reference>
<name>A0A2T0RDX7_9RHOB</name>
<evidence type="ECO:0000313" key="10">
    <source>
        <dbReference type="Proteomes" id="UP000239480"/>
    </source>
</evidence>
<feature type="transmembrane region" description="Helical" evidence="7">
    <location>
        <begin position="58"/>
        <end position="79"/>
    </location>
</feature>
<feature type="transmembrane region" description="Helical" evidence="7">
    <location>
        <begin position="91"/>
        <end position="111"/>
    </location>
</feature>
<keyword evidence="7" id="KW-0813">Transport</keyword>
<evidence type="ECO:0000256" key="5">
    <source>
        <dbReference type="ARBA" id="ARBA00022989"/>
    </source>
</evidence>
<feature type="transmembrane region" description="Helical" evidence="7">
    <location>
        <begin position="214"/>
        <end position="240"/>
    </location>
</feature>
<dbReference type="GO" id="GO:0005886">
    <property type="term" value="C:plasma membrane"/>
    <property type="evidence" value="ECO:0007669"/>
    <property type="project" value="UniProtKB-SubCell"/>
</dbReference>
<evidence type="ECO:0000313" key="9">
    <source>
        <dbReference type="EMBL" id="PRY19343.1"/>
    </source>
</evidence>
<dbReference type="GO" id="GO:0022857">
    <property type="term" value="F:transmembrane transporter activity"/>
    <property type="evidence" value="ECO:0007669"/>
    <property type="project" value="UniProtKB-UniRule"/>
</dbReference>
<dbReference type="EMBL" id="PVTD01000024">
    <property type="protein sequence ID" value="PRY19343.1"/>
    <property type="molecule type" value="Genomic_DNA"/>
</dbReference>
<dbReference type="InterPro" id="IPR010656">
    <property type="entry name" value="DctM"/>
</dbReference>
<feature type="transmembrane region" description="Helical" evidence="7">
    <location>
        <begin position="322"/>
        <end position="347"/>
    </location>
</feature>
<dbReference type="PIRSF" id="PIRSF006066">
    <property type="entry name" value="HI0050"/>
    <property type="match status" value="1"/>
</dbReference>
<dbReference type="Proteomes" id="UP000239480">
    <property type="component" value="Unassembled WGS sequence"/>
</dbReference>
<evidence type="ECO:0000259" key="8">
    <source>
        <dbReference type="Pfam" id="PF06808"/>
    </source>
</evidence>
<accession>A0A2T0RDX7</accession>
<evidence type="ECO:0000256" key="3">
    <source>
        <dbReference type="ARBA" id="ARBA00022519"/>
    </source>
</evidence>
<protein>
    <recommendedName>
        <fullName evidence="7">TRAP transporter large permease protein</fullName>
    </recommendedName>
</protein>
<comment type="similarity">
    <text evidence="7">Belongs to the TRAP transporter large permease family.</text>
</comment>
<feature type="transmembrane region" description="Helical" evidence="7">
    <location>
        <begin position="246"/>
        <end position="262"/>
    </location>
</feature>
<dbReference type="PANTHER" id="PTHR33362:SF2">
    <property type="entry name" value="TRAP TRANSPORTER LARGE PERMEASE PROTEIN"/>
    <property type="match status" value="1"/>
</dbReference>
<keyword evidence="10" id="KW-1185">Reference proteome</keyword>
<feature type="transmembrane region" description="Helical" evidence="7">
    <location>
        <begin position="404"/>
        <end position="425"/>
    </location>
</feature>
<comment type="function">
    <text evidence="7">Part of the tripartite ATP-independent periplasmic (TRAP) transport system.</text>
</comment>
<sequence length="433" mass="46855">MVTDPVASAILIGSFVGMLLLGTRIFLAMGISAVVTLWYMGVPLMVVFQKIVNGVSSFSFLAIPFFIMAGDIMTAGGISDRIIRLSKALIGWIRGGLAMVNIMASMFFGGISGSPVADVSSLGAVLIPMMDKEGYDRDFSTTVTMSSAVQGLLVPPSHNMIIFAMAAGSVSISGLFMGGLIPGVFLGLALMIYCYMVSLKRNYPVSNTFSVGELFDSFFSAFWGLLTVFIIVFGVLTGVFTATESSSMAVLWAAIVTFFIYRQMTIKEFWNVLGRTLQPLSQIMIIIGCAGAFGWVVTWLKIPEYLVNNLFAFVDSKIAFLIMANLLMLFLGTLVGMSAQILILTPIMLPFLDKFDISYIHFGVIMIFNLGIGLITPPVGGVLFVGSAVSKLPIEKLSKSMLPFYGVMVLALLVITYVPDLTLFLPRLMGLEP</sequence>
<evidence type="ECO:0000256" key="4">
    <source>
        <dbReference type="ARBA" id="ARBA00022692"/>
    </source>
</evidence>
<comment type="caution">
    <text evidence="7">Lacks conserved residue(s) required for the propagation of feature annotation.</text>
</comment>
<organism evidence="9 10">
    <name type="scientific">Aliiruegeria haliotis</name>
    <dbReference type="NCBI Taxonomy" id="1280846"/>
    <lineage>
        <taxon>Bacteria</taxon>
        <taxon>Pseudomonadati</taxon>
        <taxon>Pseudomonadota</taxon>
        <taxon>Alphaproteobacteria</taxon>
        <taxon>Rhodobacterales</taxon>
        <taxon>Roseobacteraceae</taxon>
        <taxon>Aliiruegeria</taxon>
    </lineage>
</organism>
<feature type="domain" description="TRAP C4-dicarboxylate transport system permease DctM subunit" evidence="8">
    <location>
        <begin position="13"/>
        <end position="420"/>
    </location>
</feature>
<comment type="subcellular location">
    <subcellularLocation>
        <location evidence="1 7">Cell inner membrane</location>
        <topology evidence="1 7">Multi-pass membrane protein</topology>
    </subcellularLocation>
</comment>
<feature type="transmembrane region" description="Helical" evidence="7">
    <location>
        <begin position="283"/>
        <end position="302"/>
    </location>
</feature>
<gene>
    <name evidence="9" type="ORF">CLV78_12410</name>
</gene>
<evidence type="ECO:0000256" key="2">
    <source>
        <dbReference type="ARBA" id="ARBA00022475"/>
    </source>
</evidence>
<keyword evidence="3 7" id="KW-0997">Cell inner membrane</keyword>
<comment type="caution">
    <text evidence="9">The sequence shown here is derived from an EMBL/GenBank/DDBJ whole genome shotgun (WGS) entry which is preliminary data.</text>
</comment>
<feature type="transmembrane region" description="Helical" evidence="7">
    <location>
        <begin position="359"/>
        <end position="384"/>
    </location>
</feature>
<dbReference type="PANTHER" id="PTHR33362">
    <property type="entry name" value="SIALIC ACID TRAP TRANSPORTER PERMEASE PROTEIN SIAT-RELATED"/>
    <property type="match status" value="1"/>
</dbReference>
<dbReference type="Pfam" id="PF06808">
    <property type="entry name" value="DctM"/>
    <property type="match status" value="1"/>
</dbReference>
<proteinExistence type="inferred from homology"/>
<evidence type="ECO:0000256" key="1">
    <source>
        <dbReference type="ARBA" id="ARBA00004429"/>
    </source>
</evidence>
<dbReference type="InterPro" id="IPR004681">
    <property type="entry name" value="TRAP_DctM"/>
</dbReference>
<dbReference type="NCBIfam" id="TIGR00786">
    <property type="entry name" value="dctM"/>
    <property type="match status" value="1"/>
</dbReference>
<comment type="subunit">
    <text evidence="7">The complex comprises the extracytoplasmic solute receptor protein and the two transmembrane proteins.</text>
</comment>
<keyword evidence="4 7" id="KW-0812">Transmembrane</keyword>